<proteinExistence type="predicted"/>
<dbReference type="SMART" id="SM00867">
    <property type="entry name" value="YceI"/>
    <property type="match status" value="1"/>
</dbReference>
<dbReference type="InterPro" id="IPR007372">
    <property type="entry name" value="Lipid/polyisoprenoid-bd_YceI"/>
</dbReference>
<dbReference type="PANTHER" id="PTHR34406:SF1">
    <property type="entry name" value="PROTEIN YCEI"/>
    <property type="match status" value="1"/>
</dbReference>
<dbReference type="Gene3D" id="2.40.128.110">
    <property type="entry name" value="Lipid/polyisoprenoid-binding, YceI-like"/>
    <property type="match status" value="1"/>
</dbReference>
<accession>A0ABP8NB26</accession>
<dbReference type="RefSeq" id="WP_345080812.1">
    <property type="nucleotide sequence ID" value="NZ_BAABFA010000010.1"/>
</dbReference>
<organism evidence="2 3">
    <name type="scientific">Nemorincola caseinilytica</name>
    <dbReference type="NCBI Taxonomy" id="2054315"/>
    <lineage>
        <taxon>Bacteria</taxon>
        <taxon>Pseudomonadati</taxon>
        <taxon>Bacteroidota</taxon>
        <taxon>Chitinophagia</taxon>
        <taxon>Chitinophagales</taxon>
        <taxon>Chitinophagaceae</taxon>
        <taxon>Nemorincola</taxon>
    </lineage>
</organism>
<comment type="caution">
    <text evidence="2">The sequence shown here is derived from an EMBL/GenBank/DDBJ whole genome shotgun (WGS) entry which is preliminary data.</text>
</comment>
<gene>
    <name evidence="2" type="ORF">GCM10023093_14490</name>
</gene>
<reference evidence="3" key="1">
    <citation type="journal article" date="2019" name="Int. J. Syst. Evol. Microbiol.">
        <title>The Global Catalogue of Microorganisms (GCM) 10K type strain sequencing project: providing services to taxonomists for standard genome sequencing and annotation.</title>
        <authorList>
            <consortium name="The Broad Institute Genomics Platform"/>
            <consortium name="The Broad Institute Genome Sequencing Center for Infectious Disease"/>
            <person name="Wu L."/>
            <person name="Ma J."/>
        </authorList>
    </citation>
    <scope>NUCLEOTIDE SEQUENCE [LARGE SCALE GENOMIC DNA]</scope>
    <source>
        <strain evidence="3">JCM 32105</strain>
    </source>
</reference>
<sequence>MANTKWALEPSHSEVTFKVRHMMISNVSGQFKKFDSTVETDGNDIATAKVRFTADVDSISTNNDQRDGHLKSPDFFDAATHPQIVFESTSLQPVGGDAYKLHGNLTMRGTTRPVTFDVEHGGILNDGWGNVRAGFTITGKVNRKDYGLNWSALTETGGLVVGDDVKFEAHTEFVRPAQG</sequence>
<dbReference type="PANTHER" id="PTHR34406">
    <property type="entry name" value="PROTEIN YCEI"/>
    <property type="match status" value="1"/>
</dbReference>
<feature type="domain" description="Lipid/polyisoprenoid-binding YceI-like" evidence="1">
    <location>
        <begin position="5"/>
        <end position="174"/>
    </location>
</feature>
<dbReference type="InterPro" id="IPR036761">
    <property type="entry name" value="TTHA0802/YceI-like_sf"/>
</dbReference>
<evidence type="ECO:0000313" key="2">
    <source>
        <dbReference type="EMBL" id="GAA4464350.1"/>
    </source>
</evidence>
<name>A0ABP8NB26_9BACT</name>
<dbReference type="Pfam" id="PF04264">
    <property type="entry name" value="YceI"/>
    <property type="match status" value="1"/>
</dbReference>
<dbReference type="SUPFAM" id="SSF101874">
    <property type="entry name" value="YceI-like"/>
    <property type="match status" value="1"/>
</dbReference>
<dbReference type="EMBL" id="BAABFA010000010">
    <property type="protein sequence ID" value="GAA4464350.1"/>
    <property type="molecule type" value="Genomic_DNA"/>
</dbReference>
<keyword evidence="3" id="KW-1185">Reference proteome</keyword>
<evidence type="ECO:0000313" key="3">
    <source>
        <dbReference type="Proteomes" id="UP001500067"/>
    </source>
</evidence>
<protein>
    <submittedName>
        <fullName evidence="2">YceI family protein</fullName>
    </submittedName>
</protein>
<dbReference type="Proteomes" id="UP001500067">
    <property type="component" value="Unassembled WGS sequence"/>
</dbReference>
<evidence type="ECO:0000259" key="1">
    <source>
        <dbReference type="SMART" id="SM00867"/>
    </source>
</evidence>